<dbReference type="GO" id="GO:0016020">
    <property type="term" value="C:membrane"/>
    <property type="evidence" value="ECO:0007669"/>
    <property type="project" value="UniProtKB-SubCell"/>
</dbReference>
<feature type="domain" description="O-antigen ligase-related" evidence="6">
    <location>
        <begin position="253"/>
        <end position="389"/>
    </location>
</feature>
<dbReference type="AlphaFoldDB" id="A0A291BBS1"/>
<feature type="transmembrane region" description="Helical" evidence="5">
    <location>
        <begin position="88"/>
        <end position="108"/>
    </location>
</feature>
<feature type="transmembrane region" description="Helical" evidence="5">
    <location>
        <begin position="328"/>
        <end position="353"/>
    </location>
</feature>
<feature type="transmembrane region" description="Helical" evidence="5">
    <location>
        <begin position="221"/>
        <end position="241"/>
    </location>
</feature>
<feature type="transmembrane region" description="Helical" evidence="5">
    <location>
        <begin position="20"/>
        <end position="40"/>
    </location>
</feature>
<dbReference type="Pfam" id="PF04932">
    <property type="entry name" value="Wzy_C"/>
    <property type="match status" value="1"/>
</dbReference>
<accession>A0A291BBS1</accession>
<keyword evidence="2 5" id="KW-0812">Transmembrane</keyword>
<evidence type="ECO:0000256" key="4">
    <source>
        <dbReference type="ARBA" id="ARBA00023136"/>
    </source>
</evidence>
<evidence type="ECO:0000313" key="7">
    <source>
        <dbReference type="EMBL" id="ATF10441.1"/>
    </source>
</evidence>
<dbReference type="RefSeq" id="WP_235611017.1">
    <property type="nucleotide sequence ID" value="NZ_CP020663.1"/>
</dbReference>
<evidence type="ECO:0000256" key="1">
    <source>
        <dbReference type="ARBA" id="ARBA00004141"/>
    </source>
</evidence>
<dbReference type="Proteomes" id="UP000218160">
    <property type="component" value="Chromosome 2"/>
</dbReference>
<protein>
    <submittedName>
        <fullName evidence="7">Membrane protein SypL involved in exopolysaccharide production</fullName>
    </submittedName>
</protein>
<dbReference type="PANTHER" id="PTHR37422:SF13">
    <property type="entry name" value="LIPOPOLYSACCHARIDE BIOSYNTHESIS PROTEIN PA4999-RELATED"/>
    <property type="match status" value="1"/>
</dbReference>
<feature type="transmembrane region" description="Helical" evidence="5">
    <location>
        <begin position="47"/>
        <end position="76"/>
    </location>
</feature>
<feature type="transmembrane region" description="Helical" evidence="5">
    <location>
        <begin position="444"/>
        <end position="460"/>
    </location>
</feature>
<name>A0A291BBS1_9GAMM</name>
<dbReference type="KEGG" id="elux:BTN50_2027"/>
<dbReference type="InterPro" id="IPR007016">
    <property type="entry name" value="O-antigen_ligase-rel_domated"/>
</dbReference>
<reference evidence="8" key="1">
    <citation type="submission" date="2017-04" db="EMBL/GenBank/DDBJ databases">
        <title>Genome evolution of the luminous symbionts of deep sea anglerfish.</title>
        <authorList>
            <person name="Hendry T.A."/>
        </authorList>
    </citation>
    <scope>NUCLEOTIDE SEQUENCE [LARGE SCALE GENOMIC DNA]</scope>
</reference>
<keyword evidence="8" id="KW-1185">Reference proteome</keyword>
<dbReference type="InterPro" id="IPR051533">
    <property type="entry name" value="WaaL-like"/>
</dbReference>
<feature type="transmembrane region" description="Helical" evidence="5">
    <location>
        <begin position="416"/>
        <end position="438"/>
    </location>
</feature>
<dbReference type="EMBL" id="CP020663">
    <property type="protein sequence ID" value="ATF10441.1"/>
    <property type="molecule type" value="Genomic_DNA"/>
</dbReference>
<evidence type="ECO:0000313" key="8">
    <source>
        <dbReference type="Proteomes" id="UP000218160"/>
    </source>
</evidence>
<evidence type="ECO:0000256" key="5">
    <source>
        <dbReference type="SAM" id="Phobius"/>
    </source>
</evidence>
<evidence type="ECO:0000256" key="2">
    <source>
        <dbReference type="ARBA" id="ARBA00022692"/>
    </source>
</evidence>
<feature type="transmembrane region" description="Helical" evidence="5">
    <location>
        <begin position="120"/>
        <end position="138"/>
    </location>
</feature>
<organism evidence="7 8">
    <name type="scientific">Candidatus Enterovibrio altilux</name>
    <dbReference type="NCBI Taxonomy" id="1927128"/>
    <lineage>
        <taxon>Bacteria</taxon>
        <taxon>Pseudomonadati</taxon>
        <taxon>Pseudomonadota</taxon>
        <taxon>Gammaproteobacteria</taxon>
        <taxon>Vibrionales</taxon>
        <taxon>Vibrionaceae</taxon>
        <taxon>Enterovibrio</taxon>
    </lineage>
</organism>
<comment type="subcellular location">
    <subcellularLocation>
        <location evidence="1">Membrane</location>
        <topology evidence="1">Multi-pass membrane protein</topology>
    </subcellularLocation>
</comment>
<evidence type="ECO:0000259" key="6">
    <source>
        <dbReference type="Pfam" id="PF04932"/>
    </source>
</evidence>
<feature type="transmembrane region" description="Helical" evidence="5">
    <location>
        <begin position="253"/>
        <end position="276"/>
    </location>
</feature>
<feature type="transmembrane region" description="Helical" evidence="5">
    <location>
        <begin position="150"/>
        <end position="168"/>
    </location>
</feature>
<evidence type="ECO:0000256" key="3">
    <source>
        <dbReference type="ARBA" id="ARBA00022989"/>
    </source>
</evidence>
<gene>
    <name evidence="7" type="ORF">BTN50_2027</name>
</gene>
<keyword evidence="3 5" id="KW-1133">Transmembrane helix</keyword>
<proteinExistence type="predicted"/>
<keyword evidence="4 5" id="KW-0472">Membrane</keyword>
<sequence>MLASHWINEQRKCLLMRLHTHFIHATVLFLVLTCGLWFFIPHPIIPIAIGLTPFIILIIISQPILLGLLFIAFSFFRLHEALPFLYSLNIPLMLSIGTTITLAWHLGFNGKMRIFNCKELFSFYVFFLFVTLGLPLSSNVGEAVSYYEQVYIKIGIMTPVLAWLLCHVDCYRRTLHMISLSGLIIALITIHNKVNGIGMVEETRVTVGRELGSVLGDPNDLALVLLFPFSFAISVAMTSGLSKKQRIFGLSTAVAILIAIIGTQSRGGILGILSVLTTVGWRCIKSKALLLTLGGILCTILFVTAGINDRKSGGAMEEGLDASAKGRLYAWEAAFYMAIDNPIFGVGLNNFYFNYFYYSSHWDGVNHAVHSTWFGVLGETGFVGLVAFLTMILITYRSAHKTVNIITKYPETYPPVMRAVSNGIYFGIIAFCVAGTFLTQSFTWPLYILIALTASISNFVKNIEHQRKNECSSLYS</sequence>
<feature type="transmembrane region" description="Helical" evidence="5">
    <location>
        <begin position="288"/>
        <end position="307"/>
    </location>
</feature>
<feature type="transmembrane region" description="Helical" evidence="5">
    <location>
        <begin position="373"/>
        <end position="396"/>
    </location>
</feature>
<feature type="transmembrane region" description="Helical" evidence="5">
    <location>
        <begin position="175"/>
        <end position="194"/>
    </location>
</feature>
<dbReference type="PANTHER" id="PTHR37422">
    <property type="entry name" value="TEICHURONIC ACID BIOSYNTHESIS PROTEIN TUAE"/>
    <property type="match status" value="1"/>
</dbReference>